<dbReference type="Proteomes" id="UP000035680">
    <property type="component" value="Unassembled WGS sequence"/>
</dbReference>
<evidence type="ECO:0000313" key="3">
    <source>
        <dbReference type="WBParaSite" id="SVE_0467800.1"/>
    </source>
</evidence>
<sequence length="628" mass="71276">MNGLNTRERNIDHSNKSSNNVQKSLITDKNKEIYTFKNDYENEIEDCFNRISTEESTSDNRNFVSNIRISSEPCSQKSSITSQYGNLPKNNPLFSSEKNIDTNVSFSNEMINTCKNSINKSNDSTFLTLPTINVDFEDSSDSDSSFATSPSFPMQRKVSLMPALTEEDLLNSDLGYKDPLSVAKVFGENFASQITFKNDINIDGLFNEGKKQRAISDDWIDLQFNSNSPLWPFKARDKSLPSGVPSIKLLVKKDQALNKYKSTTNTEKEDTFDKNFSEIIKDSLGKNKNTFIDDNKHFFNTPQTSNIKAKKLEEIENNSDYQECLISLPKIPTLQMFKQSHSSLQNSQIAKTSDLHPLTKLSNSSSEFTKNLGISSHKSLDMEKITQNIFKGNLKNILLENTDMITFQQAINKWLKEQSGVETLAFVSITQDSDVTYATVAGTVSLKSPIICCLSESLVQFFESKLTNIDINTNFYDYEKCYLKDLPCQDLEKFDSLLTSMVIQLYPSEASNQLSMTQNIKNMYERCSLLPIRGSDELVSALLVIHQNQSVRNNQISKIVPHLSMVGSLLKILINVEDQKKMAMQSEIFFSMTQNVFSSMSKFKINFKKNNELYKYQTTSNVLEQALI</sequence>
<feature type="region of interest" description="Disordered" evidence="1">
    <location>
        <begin position="1"/>
        <end position="24"/>
    </location>
</feature>
<dbReference type="AlphaFoldDB" id="A0A0K0F782"/>
<accession>A0A0K0F782</accession>
<feature type="compositionally biased region" description="Basic and acidic residues" evidence="1">
    <location>
        <begin position="1"/>
        <end position="15"/>
    </location>
</feature>
<reference evidence="3" key="2">
    <citation type="submission" date="2015-08" db="UniProtKB">
        <authorList>
            <consortium name="WormBaseParasite"/>
        </authorList>
    </citation>
    <scope>IDENTIFICATION</scope>
</reference>
<reference evidence="2" key="1">
    <citation type="submission" date="2014-07" db="EMBL/GenBank/DDBJ databases">
        <authorList>
            <person name="Martin A.A"/>
            <person name="De Silva N."/>
        </authorList>
    </citation>
    <scope>NUCLEOTIDE SEQUENCE</scope>
</reference>
<keyword evidence="2" id="KW-1185">Reference proteome</keyword>
<name>A0A0K0F782_STRVS</name>
<evidence type="ECO:0000256" key="1">
    <source>
        <dbReference type="SAM" id="MobiDB-lite"/>
    </source>
</evidence>
<proteinExistence type="predicted"/>
<organism evidence="2 3">
    <name type="scientific">Strongyloides venezuelensis</name>
    <name type="common">Threadworm</name>
    <dbReference type="NCBI Taxonomy" id="75913"/>
    <lineage>
        <taxon>Eukaryota</taxon>
        <taxon>Metazoa</taxon>
        <taxon>Ecdysozoa</taxon>
        <taxon>Nematoda</taxon>
        <taxon>Chromadorea</taxon>
        <taxon>Rhabditida</taxon>
        <taxon>Tylenchina</taxon>
        <taxon>Panagrolaimomorpha</taxon>
        <taxon>Strongyloidoidea</taxon>
        <taxon>Strongyloididae</taxon>
        <taxon>Strongyloides</taxon>
    </lineage>
</organism>
<dbReference type="WBParaSite" id="SVE_0467800.1">
    <property type="protein sequence ID" value="SVE_0467800.1"/>
    <property type="gene ID" value="SVE_0467800"/>
</dbReference>
<protein>
    <submittedName>
        <fullName evidence="3">cGMP-dependent 3',5'-cyclic phosphodiesterase (inferred by orthology to a human protein)</fullName>
    </submittedName>
</protein>
<evidence type="ECO:0000313" key="2">
    <source>
        <dbReference type="Proteomes" id="UP000035680"/>
    </source>
</evidence>